<evidence type="ECO:0000313" key="2">
    <source>
        <dbReference type="EMBL" id="VFJ46557.1"/>
    </source>
</evidence>
<sequence length="60" mass="7083">MVESLTTPHRKNLIEIIRRRLIESRRDAISHNIRIAREEHTRGEITISTVDDLMAEIKTF</sequence>
<accession>A0A450S2C0</accession>
<name>A0A450S2C0_9GAMM</name>
<evidence type="ECO:0000313" key="1">
    <source>
        <dbReference type="EMBL" id="VFJ45799.1"/>
    </source>
</evidence>
<proteinExistence type="predicted"/>
<gene>
    <name evidence="1" type="ORF">BECKFW1821A_GA0114235_10118</name>
    <name evidence="2" type="ORF">BECKFW1821B_GA0114236_100111</name>
</gene>
<protein>
    <submittedName>
        <fullName evidence="1">Uncharacterized protein</fullName>
    </submittedName>
</protein>
<organism evidence="1">
    <name type="scientific">Candidatus Kentrum sp. FW</name>
    <dbReference type="NCBI Taxonomy" id="2126338"/>
    <lineage>
        <taxon>Bacteria</taxon>
        <taxon>Pseudomonadati</taxon>
        <taxon>Pseudomonadota</taxon>
        <taxon>Gammaproteobacteria</taxon>
        <taxon>Candidatus Kentrum</taxon>
    </lineage>
</organism>
<dbReference type="EMBL" id="CAADFD010000001">
    <property type="protein sequence ID" value="VFJ46557.1"/>
    <property type="molecule type" value="Genomic_DNA"/>
</dbReference>
<reference evidence="1" key="1">
    <citation type="submission" date="2019-02" db="EMBL/GenBank/DDBJ databases">
        <authorList>
            <person name="Gruber-Vodicka R. H."/>
            <person name="Seah K. B. B."/>
        </authorList>
    </citation>
    <scope>NUCLEOTIDE SEQUENCE</scope>
    <source>
        <strain evidence="2">BECK_BZ106</strain>
        <strain evidence="1">BECK_BZ15</strain>
    </source>
</reference>
<dbReference type="EMBL" id="CAADEW010000011">
    <property type="protein sequence ID" value="VFJ45799.1"/>
    <property type="molecule type" value="Genomic_DNA"/>
</dbReference>
<dbReference type="AlphaFoldDB" id="A0A450S2C0"/>